<proteinExistence type="predicted"/>
<sequence>MGSQLKRPNNVVPRSDPSRMSPPSPASAQKLTTNDALTYLKAVKDKFTDNRAKYDEFLEVMRDFKSARIDTAGVIIRVKTLFNGYPELILGFNAFLPKGFAIKLQDLDSDKKPVDFTEAISFVNKIKARFLHEEAIYKSFLGILNMYRMHNKSIQDVYEEVAALFRDHPDLLEEFKHFLPDTSTTPQVLTVSKGVTVKQDDDKTQVMPADRKVQSVKRERPHPSTAERDASVDRPDLEHEPERKRIEKEKGRKIDRDRRDHEKDGEYDSKDLDGPKRKTFPKKLEAETHQGAASITASSYNDNDARKSVYTQEFHFCEKVKEKLEPGAYQEFLKCLHIYSQEIITRSELKNLVNDILQRTPDLMDGFSEFLDHCENIDGFLDGVINKRQISRTAKAVEKERDKGRAGEDRERDNEKPSENERERLDKVSKDGSAHKAPAFSGKEKYLCKPISELDLSNCQRCTPSYRLLPKNYPIPSSSSRTDLGVSVLNDHWVSVTSGSEDYSFKHMRKNQYEESLFRCEDDRFELDMLLESVNVAIKRVEELIEKMQDNSIKPDSPIHIDEHLTSLNLRCIERLYGDHGLDVMDVLRKNASVALPVILTRLKQKQDEWSRCRSDFNKVWAEIYAKNYHKSLDHRSFYFKQQDSKNLSTKALLSEIKEINDNKRKEDDVLLAIAAGNRRPIVPNMSFEYVDSEIHEDVYQIIKYSCGEVCSSADQVDKVMRTWTTFVEPILGVHPRARCAEDAGVVKLKSRPPTASVGENNNAKANNEVAVKKADGDESIPKEQVQSSRASLANGVTEDAQNGSHDADRTVRRGEGPSGQNISTERSVESTHLSQSEQNQRRTNLELTSGTSTSRSNFSGVEAVVEAMGGNETIPSIGRGETGPHKNSKVEREEGELSPNGDFEEENKEVSAGRPRAAVFAGENDADVDDEGEESAQRSTEDSENASEAGEDASGSESGDGEECFREDHEDEDDADHDDPDAKAESEGEAEGNTEAHDADGGISLPSSERSQNTVKPLAKHVPTALHGREEKFSRIFYGNDSFYVLFRLHQILYERILSAKTNSSTTEKKWRTSKDSNSPHQYSKFMSALYNLLDGSSDNTKFEDDCRSIIGTQSYVLFTLDKLIYKVVKQLQAIASDEMDNKLLQLYVYEKSRSPGRFFDLVYHENARVLLHDESIYRFERRSTPTRLSMQLMDYGHEKPEVTAVLIDPNFSSYLYDDYLSNISDTKLSDDIFLERNKRKRGSNDDIQASLEAMSGFKVANGLEHKISCKSSKASYVLDTEDFLFRVRNRRRVSSIGTAPGKADVAKAADAAKAQRFHRFLSRP</sequence>
<keyword evidence="2" id="KW-1185">Reference proteome</keyword>
<protein>
    <submittedName>
        <fullName evidence="1">Uncharacterized protein</fullName>
    </submittedName>
</protein>
<evidence type="ECO:0000313" key="1">
    <source>
        <dbReference type="EnsemblPlants" id="AVESA.00010b.r2.3DG0571140.1.CDS"/>
    </source>
</evidence>
<evidence type="ECO:0000313" key="2">
    <source>
        <dbReference type="Proteomes" id="UP001732700"/>
    </source>
</evidence>
<name>A0ACD5W3U3_AVESA</name>
<accession>A0ACD5W3U3</accession>
<reference evidence="1" key="1">
    <citation type="submission" date="2021-05" db="EMBL/GenBank/DDBJ databases">
        <authorList>
            <person name="Scholz U."/>
            <person name="Mascher M."/>
            <person name="Fiebig A."/>
        </authorList>
    </citation>
    <scope>NUCLEOTIDE SEQUENCE [LARGE SCALE GENOMIC DNA]</scope>
</reference>
<dbReference type="Proteomes" id="UP001732700">
    <property type="component" value="Chromosome 3D"/>
</dbReference>
<organism evidence="1 2">
    <name type="scientific">Avena sativa</name>
    <name type="common">Oat</name>
    <dbReference type="NCBI Taxonomy" id="4498"/>
    <lineage>
        <taxon>Eukaryota</taxon>
        <taxon>Viridiplantae</taxon>
        <taxon>Streptophyta</taxon>
        <taxon>Embryophyta</taxon>
        <taxon>Tracheophyta</taxon>
        <taxon>Spermatophyta</taxon>
        <taxon>Magnoliopsida</taxon>
        <taxon>Liliopsida</taxon>
        <taxon>Poales</taxon>
        <taxon>Poaceae</taxon>
        <taxon>BOP clade</taxon>
        <taxon>Pooideae</taxon>
        <taxon>Poodae</taxon>
        <taxon>Poeae</taxon>
        <taxon>Poeae Chloroplast Group 1 (Aveneae type)</taxon>
        <taxon>Aveninae</taxon>
        <taxon>Avena</taxon>
    </lineage>
</organism>
<dbReference type="EnsemblPlants" id="AVESA.00010b.r2.3DG0571140.1">
    <property type="protein sequence ID" value="AVESA.00010b.r2.3DG0571140.1.CDS"/>
    <property type="gene ID" value="AVESA.00010b.r2.3DG0571140"/>
</dbReference>
<reference evidence="1" key="2">
    <citation type="submission" date="2025-09" db="UniProtKB">
        <authorList>
            <consortium name="EnsemblPlants"/>
        </authorList>
    </citation>
    <scope>IDENTIFICATION</scope>
</reference>